<feature type="compositionally biased region" description="Low complexity" evidence="2">
    <location>
        <begin position="10"/>
        <end position="22"/>
    </location>
</feature>
<evidence type="ECO:0000259" key="3">
    <source>
        <dbReference type="PROSITE" id="PS50158"/>
    </source>
</evidence>
<feature type="domain" description="CCHC-type" evidence="3">
    <location>
        <begin position="669"/>
        <end position="684"/>
    </location>
</feature>
<proteinExistence type="predicted"/>
<gene>
    <name evidence="4" type="ORF">Tci_021916</name>
</gene>
<accession>A0A6L2KKH0</accession>
<comment type="caution">
    <text evidence="4">The sequence shown here is derived from an EMBL/GenBank/DDBJ whole genome shotgun (WGS) entry which is preliminary data.</text>
</comment>
<keyword evidence="4" id="KW-0548">Nucleotidyltransferase</keyword>
<keyword evidence="4" id="KW-0808">Transferase</keyword>
<feature type="region of interest" description="Disordered" evidence="2">
    <location>
        <begin position="75"/>
        <end position="112"/>
    </location>
</feature>
<name>A0A6L2KKH0_TANCI</name>
<keyword evidence="4" id="KW-0695">RNA-directed DNA polymerase</keyword>
<dbReference type="InterPro" id="IPR032567">
    <property type="entry name" value="RTL1-rel"/>
</dbReference>
<dbReference type="InterPro" id="IPR043502">
    <property type="entry name" value="DNA/RNA_pol_sf"/>
</dbReference>
<dbReference type="PROSITE" id="PS50158">
    <property type="entry name" value="ZF_CCHC"/>
    <property type="match status" value="1"/>
</dbReference>
<protein>
    <submittedName>
        <fullName evidence="4">Putative reverse transcriptase domain-containing protein</fullName>
    </submittedName>
</protein>
<dbReference type="InterPro" id="IPR001878">
    <property type="entry name" value="Znf_CCHC"/>
</dbReference>
<evidence type="ECO:0000256" key="1">
    <source>
        <dbReference type="PROSITE-ProRule" id="PRU00047"/>
    </source>
</evidence>
<dbReference type="Pfam" id="PF03732">
    <property type="entry name" value="Retrotrans_gag"/>
    <property type="match status" value="1"/>
</dbReference>
<dbReference type="AlphaFoldDB" id="A0A6L2KKH0"/>
<dbReference type="InterPro" id="IPR041588">
    <property type="entry name" value="Integrase_H2C2"/>
</dbReference>
<dbReference type="EMBL" id="BKCJ010002640">
    <property type="protein sequence ID" value="GEU49938.1"/>
    <property type="molecule type" value="Genomic_DNA"/>
</dbReference>
<dbReference type="InterPro" id="IPR043128">
    <property type="entry name" value="Rev_trsase/Diguanyl_cyclase"/>
</dbReference>
<dbReference type="Gene3D" id="1.10.340.70">
    <property type="match status" value="1"/>
</dbReference>
<dbReference type="GO" id="GO:0003964">
    <property type="term" value="F:RNA-directed DNA polymerase activity"/>
    <property type="evidence" value="ECO:0007669"/>
    <property type="project" value="UniProtKB-KW"/>
</dbReference>
<dbReference type="CDD" id="cd00303">
    <property type="entry name" value="retropepsin_like"/>
    <property type="match status" value="1"/>
</dbReference>
<dbReference type="Gene3D" id="3.10.10.10">
    <property type="entry name" value="HIV Type 1 Reverse Transcriptase, subunit A, domain 1"/>
    <property type="match status" value="1"/>
</dbReference>
<evidence type="ECO:0000313" key="4">
    <source>
        <dbReference type="EMBL" id="GEU49938.1"/>
    </source>
</evidence>
<dbReference type="Gene3D" id="3.30.70.270">
    <property type="match status" value="1"/>
</dbReference>
<dbReference type="PANTHER" id="PTHR15503">
    <property type="entry name" value="LDOC1 RELATED"/>
    <property type="match status" value="1"/>
</dbReference>
<dbReference type="GO" id="GO:0003676">
    <property type="term" value="F:nucleic acid binding"/>
    <property type="evidence" value="ECO:0007669"/>
    <property type="project" value="InterPro"/>
</dbReference>
<dbReference type="InterPro" id="IPR000477">
    <property type="entry name" value="RT_dom"/>
</dbReference>
<feature type="region of interest" description="Disordered" evidence="2">
    <location>
        <begin position="1"/>
        <end position="22"/>
    </location>
</feature>
<keyword evidence="1" id="KW-0862">Zinc</keyword>
<organism evidence="4">
    <name type="scientific">Tanacetum cinerariifolium</name>
    <name type="common">Dalmatian daisy</name>
    <name type="synonym">Chrysanthemum cinerariifolium</name>
    <dbReference type="NCBI Taxonomy" id="118510"/>
    <lineage>
        <taxon>Eukaryota</taxon>
        <taxon>Viridiplantae</taxon>
        <taxon>Streptophyta</taxon>
        <taxon>Embryophyta</taxon>
        <taxon>Tracheophyta</taxon>
        <taxon>Spermatophyta</taxon>
        <taxon>Magnoliopsida</taxon>
        <taxon>eudicotyledons</taxon>
        <taxon>Gunneridae</taxon>
        <taxon>Pentapetalae</taxon>
        <taxon>asterids</taxon>
        <taxon>campanulids</taxon>
        <taxon>Asterales</taxon>
        <taxon>Asteraceae</taxon>
        <taxon>Asteroideae</taxon>
        <taxon>Anthemideae</taxon>
        <taxon>Anthemidinae</taxon>
        <taxon>Tanacetum</taxon>
    </lineage>
</organism>
<sequence>MLTRWRSRVASRSSSPTTSVPDIPIAPILPAPYAIVAPSSEPCKALTARKSVRPLPSYRYALRYTSHHLDHFTFESSSSHSSSDHSSSGHSSSGHSLSEHAPPDTTVADSSTPLSFVHPPLARTPWCSEAYLHWRSAPLSTLYPPMISESSVGDSSSESYAGTSRRRCRSLDATMTSSTHTTKALVLSRADLLPPRTRFRDSISLEDSVEEDIDTDVLEDIKADATAVEVAVDWDVEVGIDAGIGMKVDVRIDIEDKVTRSSPVIEVEEGLQDIYDHVIEIPLRRIEDIETRNKEFEARSMIAGGERASLLDQVASLKRSNARLRDTMMMERVRADRFWRRNLTITRSGMTPKAIKELVNQRVEESLATYEATRAANALEDKKQSQNDSDDDNGNGGNVNGGNGNGENENPNENNRDARPVVRECTYQDFMKCQPLNFKGMEGVVGLIRWFEKMEIVFYISNYPMKYQVKYATCTLLNSALTWWNSHKRTIRTDAAFAMSWREFMKLMVKVYCPRNEIQKMESELWNLTVKNNDLAAYTQRFQELTMMCTKMVPEEEDRVEKFIGGLPNNIQGNVIAVEPMKLQDAVQIANNLMDQKLKGYALKNAETKGGWTSTRETTVDISHHSKGQMLEGRMWQEPIRLAIRKPYNEPLPLCNKCKLHHKRPYTMRCGKCNKVGHMTRDCKVTNSTTSTQRGADRSFVSTTFSTLLDITPDTLNVSYVVGLADRRISKTNTILRGYTLGLLGHPFNIDLMPVELGSFDVIIEDFPGLPPMRQVEFQNDLVPGVGFMAHTSYRLAPSELQELSTQLQELSDKGFIRPSSLPWGATVLFVKKKDGSFWMCIDYHELNKLTGKNRYPLSRINDLFDQLQGSRVYSKIDLRSDYHQLRVQEEDIPKTSFRTCYGHYEFQVIPFRLTNAPAVVMDLMNQEELYAKFSKCNFWLSRVKFLSHVIDSEGIHVDPSKIESIKDWPSPKTPTEIHQFLGKANMVADALSQKEQNKPLRVRSLGLTSGLNLSVQILNAQDEARKEESFKTEDLCGMIKKLERLILGRIKMYQDLKKLYWWPNMKAKIATYVSKRLNCAKVKAEWQKPSGLSVQPVIPVWKLENITMDFVTKLPKTSIGQDTIWAKVRDAQLTGLEIIHETTEKIIQIKKHIQAA</sequence>
<dbReference type="InterPro" id="IPR005162">
    <property type="entry name" value="Retrotrans_gag_dom"/>
</dbReference>
<keyword evidence="1" id="KW-0863">Zinc-finger</keyword>
<dbReference type="CDD" id="cd01647">
    <property type="entry name" value="RT_LTR"/>
    <property type="match status" value="1"/>
</dbReference>
<dbReference type="SUPFAM" id="SSF56672">
    <property type="entry name" value="DNA/RNA polymerases"/>
    <property type="match status" value="1"/>
</dbReference>
<dbReference type="PANTHER" id="PTHR15503:SF45">
    <property type="entry name" value="RNA-DIRECTED DNA POLYMERASE HOMOLOG"/>
    <property type="match status" value="1"/>
</dbReference>
<dbReference type="Pfam" id="PF17921">
    <property type="entry name" value="Integrase_H2C2"/>
    <property type="match status" value="1"/>
</dbReference>
<evidence type="ECO:0000256" key="2">
    <source>
        <dbReference type="SAM" id="MobiDB-lite"/>
    </source>
</evidence>
<dbReference type="GO" id="GO:0008270">
    <property type="term" value="F:zinc ion binding"/>
    <property type="evidence" value="ECO:0007669"/>
    <property type="project" value="UniProtKB-KW"/>
</dbReference>
<reference evidence="4" key="1">
    <citation type="journal article" date="2019" name="Sci. Rep.">
        <title>Draft genome of Tanacetum cinerariifolium, the natural source of mosquito coil.</title>
        <authorList>
            <person name="Yamashiro T."/>
            <person name="Shiraishi A."/>
            <person name="Satake H."/>
            <person name="Nakayama K."/>
        </authorList>
    </citation>
    <scope>NUCLEOTIDE SEQUENCE</scope>
</reference>
<dbReference type="Pfam" id="PF00078">
    <property type="entry name" value="RVT_1"/>
    <property type="match status" value="1"/>
</dbReference>
<feature type="compositionally biased region" description="Gly residues" evidence="2">
    <location>
        <begin position="394"/>
        <end position="405"/>
    </location>
</feature>
<feature type="compositionally biased region" description="Low complexity" evidence="2">
    <location>
        <begin position="76"/>
        <end position="96"/>
    </location>
</feature>
<feature type="region of interest" description="Disordered" evidence="2">
    <location>
        <begin position="378"/>
        <end position="417"/>
    </location>
</feature>
<keyword evidence="1" id="KW-0479">Metal-binding</keyword>